<feature type="region of interest" description="Disordered" evidence="1">
    <location>
        <begin position="77"/>
        <end position="107"/>
    </location>
</feature>
<dbReference type="EMBL" id="UYYB01013482">
    <property type="protein sequence ID" value="VDM69766.1"/>
    <property type="molecule type" value="Genomic_DNA"/>
</dbReference>
<proteinExistence type="predicted"/>
<feature type="compositionally biased region" description="Basic and acidic residues" evidence="1">
    <location>
        <begin position="119"/>
        <end position="130"/>
    </location>
</feature>
<feature type="region of interest" description="Disordered" evidence="1">
    <location>
        <begin position="175"/>
        <end position="231"/>
    </location>
</feature>
<feature type="compositionally biased region" description="Polar residues" evidence="1">
    <location>
        <begin position="183"/>
        <end position="196"/>
    </location>
</feature>
<organism evidence="2 3">
    <name type="scientific">Strongylus vulgaris</name>
    <name type="common">Blood worm</name>
    <dbReference type="NCBI Taxonomy" id="40348"/>
    <lineage>
        <taxon>Eukaryota</taxon>
        <taxon>Metazoa</taxon>
        <taxon>Ecdysozoa</taxon>
        <taxon>Nematoda</taxon>
        <taxon>Chromadorea</taxon>
        <taxon>Rhabditida</taxon>
        <taxon>Rhabditina</taxon>
        <taxon>Rhabditomorpha</taxon>
        <taxon>Strongyloidea</taxon>
        <taxon>Strongylidae</taxon>
        <taxon>Strongylus</taxon>
    </lineage>
</organism>
<evidence type="ECO:0000256" key="1">
    <source>
        <dbReference type="SAM" id="MobiDB-lite"/>
    </source>
</evidence>
<feature type="compositionally biased region" description="Basic and acidic residues" evidence="1">
    <location>
        <begin position="78"/>
        <end position="88"/>
    </location>
</feature>
<dbReference type="OrthoDB" id="200660at2759"/>
<dbReference type="Proteomes" id="UP000270094">
    <property type="component" value="Unassembled WGS sequence"/>
</dbReference>
<name>A0A3P7IJD9_STRVU</name>
<feature type="compositionally biased region" description="Basic residues" evidence="1">
    <location>
        <begin position="134"/>
        <end position="143"/>
    </location>
</feature>
<keyword evidence="3" id="KW-1185">Reference proteome</keyword>
<reference evidence="2 3" key="1">
    <citation type="submission" date="2018-11" db="EMBL/GenBank/DDBJ databases">
        <authorList>
            <consortium name="Pathogen Informatics"/>
        </authorList>
    </citation>
    <scope>NUCLEOTIDE SEQUENCE [LARGE SCALE GENOMIC DNA]</scope>
</reference>
<protein>
    <submittedName>
        <fullName evidence="2">Uncharacterized protein</fullName>
    </submittedName>
</protein>
<feature type="region of interest" description="Disordered" evidence="1">
    <location>
        <begin position="119"/>
        <end position="159"/>
    </location>
</feature>
<evidence type="ECO:0000313" key="2">
    <source>
        <dbReference type="EMBL" id="VDM69766.1"/>
    </source>
</evidence>
<gene>
    <name evidence="2" type="ORF">SVUK_LOCUS4764</name>
</gene>
<dbReference type="AlphaFoldDB" id="A0A3P7IJD9"/>
<evidence type="ECO:0000313" key="3">
    <source>
        <dbReference type="Proteomes" id="UP000270094"/>
    </source>
</evidence>
<sequence length="253" mass="28856">MFDKRQKKGEIGEAELVGQSKKMWVLADLGMLMLVYRGKVTIRNEPRKTLLSTRFFIREKNSKHAGTVYAPHELIEDEKERNGKLPTRDRKRLNSTSSLVLSKRKTQKGRVALVKTCKVEESPKSPEEIVNKSPARKKVNRKPLKVEQESVVVTSKEELKSPRLLGKERRVFKHLVSEDDDTSPSTSGEQMQTRSSQNRKEEETTSTKAVTPIKRTTRNTTPLKRTSANEDALPLENGDAKVALLFDFPSFFF</sequence>
<accession>A0A3P7IJD9</accession>